<name>B8CJS2_SHEPW</name>
<evidence type="ECO:0000313" key="13">
    <source>
        <dbReference type="Proteomes" id="UP000000753"/>
    </source>
</evidence>
<dbReference type="Proteomes" id="UP000000753">
    <property type="component" value="Chromosome"/>
</dbReference>
<dbReference type="eggNOG" id="COG0845">
    <property type="taxonomic scope" value="Bacteria"/>
</dbReference>
<dbReference type="AlphaFoldDB" id="B8CJS2"/>
<keyword evidence="3 9" id="KW-0813">Transport</keyword>
<dbReference type="Gene3D" id="2.40.30.170">
    <property type="match status" value="1"/>
</dbReference>
<dbReference type="RefSeq" id="WP_020911547.1">
    <property type="nucleotide sequence ID" value="NC_011566.1"/>
</dbReference>
<evidence type="ECO:0000256" key="7">
    <source>
        <dbReference type="ARBA" id="ARBA00022989"/>
    </source>
</evidence>
<gene>
    <name evidence="12" type="ordered locus">swp_1382</name>
</gene>
<evidence type="ECO:0000256" key="2">
    <source>
        <dbReference type="ARBA" id="ARBA00009477"/>
    </source>
</evidence>
<evidence type="ECO:0000256" key="6">
    <source>
        <dbReference type="ARBA" id="ARBA00022692"/>
    </source>
</evidence>
<dbReference type="HOGENOM" id="CLU_023976_1_1_6"/>
<evidence type="ECO:0000259" key="11">
    <source>
        <dbReference type="Pfam" id="PF26002"/>
    </source>
</evidence>
<dbReference type="InterPro" id="IPR050739">
    <property type="entry name" value="MFP"/>
</dbReference>
<accession>B8CJS2</accession>
<dbReference type="PRINTS" id="PR01490">
    <property type="entry name" value="RTXTOXIND"/>
</dbReference>
<dbReference type="EMBL" id="CP000472">
    <property type="protein sequence ID" value="ACJ28169.1"/>
    <property type="molecule type" value="Genomic_DNA"/>
</dbReference>
<feature type="domain" description="AprE-like beta-barrel" evidence="11">
    <location>
        <begin position="327"/>
        <end position="415"/>
    </location>
</feature>
<dbReference type="NCBIfam" id="TIGR01843">
    <property type="entry name" value="type_I_hlyD"/>
    <property type="match status" value="1"/>
</dbReference>
<evidence type="ECO:0000256" key="8">
    <source>
        <dbReference type="ARBA" id="ARBA00023136"/>
    </source>
</evidence>
<dbReference type="KEGG" id="swp:swp_1382"/>
<dbReference type="GO" id="GO:0006508">
    <property type="term" value="P:proteolysis"/>
    <property type="evidence" value="ECO:0007669"/>
    <property type="project" value="UniProtKB-KW"/>
</dbReference>
<keyword evidence="13" id="KW-1185">Reference proteome</keyword>
<dbReference type="Pfam" id="PF26002">
    <property type="entry name" value="Beta-barrel_AprE"/>
    <property type="match status" value="1"/>
</dbReference>
<dbReference type="SUPFAM" id="SSF111369">
    <property type="entry name" value="HlyD-like secretion proteins"/>
    <property type="match status" value="1"/>
</dbReference>
<comment type="similarity">
    <text evidence="2 9">Belongs to the membrane fusion protein (MFP) (TC 8.A.1) family.</text>
</comment>
<dbReference type="PANTHER" id="PTHR30386">
    <property type="entry name" value="MEMBRANE FUSION SUBUNIT OF EMRAB-TOLC MULTIDRUG EFFLUX PUMP"/>
    <property type="match status" value="1"/>
</dbReference>
<keyword evidence="8 9" id="KW-0472">Membrane</keyword>
<evidence type="ECO:0000259" key="10">
    <source>
        <dbReference type="Pfam" id="PF25994"/>
    </source>
</evidence>
<feature type="domain" description="AprE-like long alpha-helical hairpin" evidence="10">
    <location>
        <begin position="89"/>
        <end position="281"/>
    </location>
</feature>
<proteinExistence type="inferred from homology"/>
<dbReference type="InterPro" id="IPR010129">
    <property type="entry name" value="T1SS_HlyD"/>
</dbReference>
<keyword evidence="7 9" id="KW-1133">Transmembrane helix</keyword>
<evidence type="ECO:0000256" key="9">
    <source>
        <dbReference type="RuleBase" id="RU365093"/>
    </source>
</evidence>
<keyword evidence="12" id="KW-0378">Hydrolase</keyword>
<dbReference type="InterPro" id="IPR058781">
    <property type="entry name" value="HH_AprE-like"/>
</dbReference>
<organism evidence="12 13">
    <name type="scientific">Shewanella piezotolerans (strain WP3 / JCM 13877)</name>
    <dbReference type="NCBI Taxonomy" id="225849"/>
    <lineage>
        <taxon>Bacteria</taxon>
        <taxon>Pseudomonadati</taxon>
        <taxon>Pseudomonadota</taxon>
        <taxon>Gammaproteobacteria</taxon>
        <taxon>Alteromonadales</taxon>
        <taxon>Shewanellaceae</taxon>
        <taxon>Shewanella</taxon>
    </lineage>
</organism>
<sequence>MDDLVEFNTRRVIVFGLSIIVFAFGGFVIWASLTKIDAAAIAPGKLVAESQRKKVQHLHGGQVKQIFAFEGQHVEQGQTLIELSDVQVEADYQRILLKTVRAQAQIDRLTPLLAGVGADLLNQPSLVFSPFVLEHQQRDEVAQIIIMQQLMYERQTSDFHLFVQQYAFQKNQLTHSLKGTQSRLKATQKQLDLVKEEVQMNASLLDDGFVSKSRHLAIQRSESGVEGLLAQLRAEVDVIAARLGELNQSHEAERSNRQLHWAQQLQEQRQLRDEGLHRLSAQIDKRQHINIAAEHSGTVVAMAIHSIGAVISPGQILMELVPETDEMIVEAYVRPEDIDVVHAGLLTQVRLTAYDSRDAIPMTGEVIHVSADRFFASAAGQPEGYLVKVKLNPTNSNHSNIKLHAGMSADVFIVLQPRTLLEYLLSPLGSSFELAFRES</sequence>
<dbReference type="STRING" id="225849.swp_1382"/>
<reference evidence="12 13" key="1">
    <citation type="journal article" date="2008" name="PLoS ONE">
        <title>Environmental adaptation: genomic analysis of the piezotolerant and psychrotolerant deep-sea iron reducing bacterium Shewanella piezotolerans WP3.</title>
        <authorList>
            <person name="Wang F."/>
            <person name="Wang J."/>
            <person name="Jian H."/>
            <person name="Zhang B."/>
            <person name="Li S."/>
            <person name="Wang F."/>
            <person name="Zeng X."/>
            <person name="Gao L."/>
            <person name="Bartlett D.H."/>
            <person name="Yu J."/>
            <person name="Hu S."/>
            <person name="Xiao X."/>
        </authorList>
    </citation>
    <scope>NUCLEOTIDE SEQUENCE [LARGE SCALE GENOMIC DNA]</scope>
    <source>
        <strain evidence="13">WP3 / JCM 13877</strain>
    </source>
</reference>
<dbReference type="PANTHER" id="PTHR30386:SF17">
    <property type="entry name" value="ALKALINE PROTEASE SECRETION PROTEIN APRE"/>
    <property type="match status" value="1"/>
</dbReference>
<keyword evidence="5 9" id="KW-0997">Cell inner membrane</keyword>
<keyword evidence="4 9" id="KW-1003">Cell membrane</keyword>
<dbReference type="InterPro" id="IPR058982">
    <property type="entry name" value="Beta-barrel_AprE"/>
</dbReference>
<dbReference type="GO" id="GO:0005886">
    <property type="term" value="C:plasma membrane"/>
    <property type="evidence" value="ECO:0007669"/>
    <property type="project" value="UniProtKB-SubCell"/>
</dbReference>
<evidence type="ECO:0000256" key="5">
    <source>
        <dbReference type="ARBA" id="ARBA00022519"/>
    </source>
</evidence>
<dbReference type="Pfam" id="PF25994">
    <property type="entry name" value="HH_AprE"/>
    <property type="match status" value="1"/>
</dbReference>
<protein>
    <recommendedName>
        <fullName evidence="9">Membrane fusion protein (MFP) family protein</fullName>
    </recommendedName>
</protein>
<evidence type="ECO:0000256" key="4">
    <source>
        <dbReference type="ARBA" id="ARBA00022475"/>
    </source>
</evidence>
<dbReference type="GO" id="GO:0008233">
    <property type="term" value="F:peptidase activity"/>
    <property type="evidence" value="ECO:0007669"/>
    <property type="project" value="UniProtKB-KW"/>
</dbReference>
<keyword evidence="6 9" id="KW-0812">Transmembrane</keyword>
<evidence type="ECO:0000256" key="1">
    <source>
        <dbReference type="ARBA" id="ARBA00004377"/>
    </source>
</evidence>
<comment type="subcellular location">
    <subcellularLocation>
        <location evidence="1 9">Cell inner membrane</location>
        <topology evidence="1 9">Single-pass membrane protein</topology>
    </subcellularLocation>
</comment>
<evidence type="ECO:0000313" key="12">
    <source>
        <dbReference type="EMBL" id="ACJ28169.1"/>
    </source>
</evidence>
<evidence type="ECO:0000256" key="3">
    <source>
        <dbReference type="ARBA" id="ARBA00022448"/>
    </source>
</evidence>
<dbReference type="GO" id="GO:0015031">
    <property type="term" value="P:protein transport"/>
    <property type="evidence" value="ECO:0007669"/>
    <property type="project" value="InterPro"/>
</dbReference>
<keyword evidence="12" id="KW-0645">Protease</keyword>
<feature type="transmembrane region" description="Helical" evidence="9">
    <location>
        <begin position="12"/>
        <end position="33"/>
    </location>
</feature>